<dbReference type="AlphaFoldDB" id="A0A5E4UNI2"/>
<reference evidence="1 2" key="1">
    <citation type="submission" date="2019-08" db="EMBL/GenBank/DDBJ databases">
        <authorList>
            <person name="Peeters C."/>
        </authorList>
    </citation>
    <scope>NUCLEOTIDE SEQUENCE [LARGE SCALE GENOMIC DNA]</scope>
    <source>
        <strain evidence="1 2">LMG 31116</strain>
    </source>
</reference>
<evidence type="ECO:0000313" key="2">
    <source>
        <dbReference type="Proteomes" id="UP000368474"/>
    </source>
</evidence>
<accession>A0A5E4UNI2</accession>
<gene>
    <name evidence="1" type="ORF">PMO31116_02077</name>
</gene>
<dbReference type="EMBL" id="CABPSD010000005">
    <property type="protein sequence ID" value="VVE00425.1"/>
    <property type="molecule type" value="Genomic_DNA"/>
</dbReference>
<protein>
    <submittedName>
        <fullName evidence="1">Uncharacterized protein</fullName>
    </submittedName>
</protein>
<organism evidence="1 2">
    <name type="scientific">Pandoraea morbifera</name>
    <dbReference type="NCBI Taxonomy" id="2508300"/>
    <lineage>
        <taxon>Bacteria</taxon>
        <taxon>Pseudomonadati</taxon>
        <taxon>Pseudomonadota</taxon>
        <taxon>Betaproteobacteria</taxon>
        <taxon>Burkholderiales</taxon>
        <taxon>Burkholderiaceae</taxon>
        <taxon>Pandoraea</taxon>
    </lineage>
</organism>
<proteinExistence type="predicted"/>
<sequence length="67" mass="7348">MLRNGKFARGEPHGTFSIGGLSRFVGCRSVPRLSSIHHISSIQSRSENVFVNVYIYAKSVNVDIGVV</sequence>
<evidence type="ECO:0000313" key="1">
    <source>
        <dbReference type="EMBL" id="VVE00425.1"/>
    </source>
</evidence>
<keyword evidence="2" id="KW-1185">Reference proteome</keyword>
<dbReference type="Proteomes" id="UP000368474">
    <property type="component" value="Unassembled WGS sequence"/>
</dbReference>
<name>A0A5E4UNI2_9BURK</name>